<keyword evidence="2" id="KW-0812">Transmembrane</keyword>
<reference evidence="4" key="1">
    <citation type="submission" date="2022-07" db="EMBL/GenBank/DDBJ databases">
        <title>Fungi with potential for degradation of polypropylene.</title>
        <authorList>
            <person name="Gostincar C."/>
        </authorList>
    </citation>
    <scope>NUCLEOTIDE SEQUENCE</scope>
    <source>
        <strain evidence="4">EXF-13308</strain>
    </source>
</reference>
<evidence type="ECO:0000259" key="3">
    <source>
        <dbReference type="Pfam" id="PF01266"/>
    </source>
</evidence>
<proteinExistence type="predicted"/>
<accession>A0AA38RDV0</accession>
<dbReference type="PANTHER" id="PTHR13847:SF289">
    <property type="entry name" value="GLYCINE OXIDASE"/>
    <property type="match status" value="1"/>
</dbReference>
<evidence type="ECO:0000256" key="2">
    <source>
        <dbReference type="SAM" id="Phobius"/>
    </source>
</evidence>
<dbReference type="EMBL" id="JANBVO010000018">
    <property type="protein sequence ID" value="KAJ9143852.1"/>
    <property type="molecule type" value="Genomic_DNA"/>
</dbReference>
<evidence type="ECO:0000313" key="4">
    <source>
        <dbReference type="EMBL" id="KAJ9143852.1"/>
    </source>
</evidence>
<dbReference type="Pfam" id="PF01266">
    <property type="entry name" value="DAO"/>
    <property type="match status" value="1"/>
</dbReference>
<organism evidence="4 5">
    <name type="scientific">Pleurostoma richardsiae</name>
    <dbReference type="NCBI Taxonomy" id="41990"/>
    <lineage>
        <taxon>Eukaryota</taxon>
        <taxon>Fungi</taxon>
        <taxon>Dikarya</taxon>
        <taxon>Ascomycota</taxon>
        <taxon>Pezizomycotina</taxon>
        <taxon>Sordariomycetes</taxon>
        <taxon>Sordariomycetidae</taxon>
        <taxon>Calosphaeriales</taxon>
        <taxon>Pleurostomataceae</taxon>
        <taxon>Pleurostoma</taxon>
    </lineage>
</organism>
<keyword evidence="1" id="KW-0560">Oxidoreductase</keyword>
<dbReference type="AlphaFoldDB" id="A0AA38RDV0"/>
<sequence>MSSQDEKKLHVIVVGGGVVGASVAWHLARQNASVTIVASDIGGTATPCSFAWLNASWHNPKFYYDFRHRSMARWKQLADEVPGLRDLVQWCGSLQWDLSPGELAKYEKQHGAWGYDIRRAERDEIAGREPFLSEDVLPAEWGLRIAEEGAVEAADAASLMIADAQAHGARVVSTTVTSIVKNDDGVQGVVTASGEQLFADHVVLAAGVGSTPLCASVGIALPVTSRPGLLVHSKPVATRILNGLVISNGPHMRQTAGGRLLAGAGFAGGDPGGDPKVTAEELFAKVKSMFKAEASGVETLELDFFTVGHRPTPQDGLPILGASGLKGLTLAVMHSGVTLAAIVGEVLADQVVHGKKDPALDAFALGRFT</sequence>
<protein>
    <submittedName>
        <fullName evidence="4">Fructosyl peptide oxidase</fullName>
    </submittedName>
</protein>
<dbReference type="SUPFAM" id="SSF51905">
    <property type="entry name" value="FAD/NAD(P)-binding domain"/>
    <property type="match status" value="1"/>
</dbReference>
<keyword evidence="5" id="KW-1185">Reference proteome</keyword>
<keyword evidence="2" id="KW-0472">Membrane</keyword>
<evidence type="ECO:0000256" key="1">
    <source>
        <dbReference type="ARBA" id="ARBA00023002"/>
    </source>
</evidence>
<feature type="domain" description="FAD dependent oxidoreductase" evidence="3">
    <location>
        <begin position="10"/>
        <end position="349"/>
    </location>
</feature>
<keyword evidence="2" id="KW-1133">Transmembrane helix</keyword>
<dbReference type="Gene3D" id="3.30.9.10">
    <property type="entry name" value="D-Amino Acid Oxidase, subunit A, domain 2"/>
    <property type="match status" value="1"/>
</dbReference>
<dbReference type="PANTHER" id="PTHR13847">
    <property type="entry name" value="SARCOSINE DEHYDROGENASE-RELATED"/>
    <property type="match status" value="1"/>
</dbReference>
<gene>
    <name evidence="4" type="ORF">NKR23_g6254</name>
</gene>
<dbReference type="GO" id="GO:0005737">
    <property type="term" value="C:cytoplasm"/>
    <property type="evidence" value="ECO:0007669"/>
    <property type="project" value="TreeGrafter"/>
</dbReference>
<dbReference type="GO" id="GO:0016491">
    <property type="term" value="F:oxidoreductase activity"/>
    <property type="evidence" value="ECO:0007669"/>
    <property type="project" value="UniProtKB-KW"/>
</dbReference>
<evidence type="ECO:0000313" key="5">
    <source>
        <dbReference type="Proteomes" id="UP001174694"/>
    </source>
</evidence>
<dbReference type="InterPro" id="IPR036188">
    <property type="entry name" value="FAD/NAD-bd_sf"/>
</dbReference>
<feature type="transmembrane region" description="Helical" evidence="2">
    <location>
        <begin position="9"/>
        <end position="28"/>
    </location>
</feature>
<dbReference type="Gene3D" id="3.50.50.60">
    <property type="entry name" value="FAD/NAD(P)-binding domain"/>
    <property type="match status" value="1"/>
</dbReference>
<name>A0AA38RDV0_9PEZI</name>
<dbReference type="Proteomes" id="UP001174694">
    <property type="component" value="Unassembled WGS sequence"/>
</dbReference>
<comment type="caution">
    <text evidence="4">The sequence shown here is derived from an EMBL/GenBank/DDBJ whole genome shotgun (WGS) entry which is preliminary data.</text>
</comment>
<dbReference type="InterPro" id="IPR006076">
    <property type="entry name" value="FAD-dep_OxRdtase"/>
</dbReference>